<dbReference type="PANTHER" id="PTHR30461">
    <property type="entry name" value="DNA-INVERTASE FROM LAMBDOID PROPHAGE"/>
    <property type="match status" value="1"/>
</dbReference>
<dbReference type="CDD" id="cd03768">
    <property type="entry name" value="SR_ResInv"/>
    <property type="match status" value="1"/>
</dbReference>
<keyword evidence="5" id="KW-1185">Reference proteome</keyword>
<evidence type="ECO:0000313" key="5">
    <source>
        <dbReference type="Proteomes" id="UP000231658"/>
    </source>
</evidence>
<dbReference type="STRING" id="1867952.MTBPR1_150056"/>
<organism evidence="4 5">
    <name type="scientific">Candidatus Terasakiella magnetica</name>
    <dbReference type="NCBI Taxonomy" id="1867952"/>
    <lineage>
        <taxon>Bacteria</taxon>
        <taxon>Pseudomonadati</taxon>
        <taxon>Pseudomonadota</taxon>
        <taxon>Alphaproteobacteria</taxon>
        <taxon>Rhodospirillales</taxon>
        <taxon>Terasakiellaceae</taxon>
        <taxon>Terasakiella</taxon>
    </lineage>
</organism>
<dbReference type="AlphaFoldDB" id="A0A1C3RFG8"/>
<dbReference type="GO" id="GO:0000150">
    <property type="term" value="F:DNA strand exchange activity"/>
    <property type="evidence" value="ECO:0007669"/>
    <property type="project" value="InterPro"/>
</dbReference>
<feature type="domain" description="Resolvase/invertase-type recombinase catalytic" evidence="3">
    <location>
        <begin position="1"/>
        <end position="114"/>
    </location>
</feature>
<dbReference type="GO" id="GO:0003677">
    <property type="term" value="F:DNA binding"/>
    <property type="evidence" value="ECO:0007669"/>
    <property type="project" value="UniProtKB-KW"/>
</dbReference>
<dbReference type="Pfam" id="PF00239">
    <property type="entry name" value="Resolvase"/>
    <property type="match status" value="1"/>
</dbReference>
<dbReference type="EMBL" id="FLYE01000007">
    <property type="protein sequence ID" value="SCA56009.1"/>
    <property type="molecule type" value="Genomic_DNA"/>
</dbReference>
<dbReference type="SUPFAM" id="SSF53041">
    <property type="entry name" value="Resolvase-like"/>
    <property type="match status" value="1"/>
</dbReference>
<gene>
    <name evidence="4" type="ORF">MTBPR1_150056</name>
</gene>
<keyword evidence="2" id="KW-0233">DNA recombination</keyword>
<dbReference type="Gene3D" id="3.40.50.1390">
    <property type="entry name" value="Resolvase, N-terminal catalytic domain"/>
    <property type="match status" value="1"/>
</dbReference>
<dbReference type="SMART" id="SM00857">
    <property type="entry name" value="Resolvase"/>
    <property type="match status" value="1"/>
</dbReference>
<proteinExistence type="predicted"/>
<dbReference type="InterPro" id="IPR050639">
    <property type="entry name" value="SSR_resolvase"/>
</dbReference>
<evidence type="ECO:0000313" key="4">
    <source>
        <dbReference type="EMBL" id="SCA56009.1"/>
    </source>
</evidence>
<dbReference type="PANTHER" id="PTHR30461:SF2">
    <property type="entry name" value="SERINE RECOMBINASE PINE-RELATED"/>
    <property type="match status" value="1"/>
</dbReference>
<accession>A0A1C3RFG8</accession>
<dbReference type="PROSITE" id="PS51736">
    <property type="entry name" value="RECOMBINASES_3"/>
    <property type="match status" value="1"/>
</dbReference>
<evidence type="ECO:0000259" key="3">
    <source>
        <dbReference type="PROSITE" id="PS51736"/>
    </source>
</evidence>
<dbReference type="Proteomes" id="UP000231658">
    <property type="component" value="Unassembled WGS sequence"/>
</dbReference>
<evidence type="ECO:0000256" key="1">
    <source>
        <dbReference type="ARBA" id="ARBA00023125"/>
    </source>
</evidence>
<evidence type="ECO:0000256" key="2">
    <source>
        <dbReference type="ARBA" id="ARBA00023172"/>
    </source>
</evidence>
<name>A0A1C3RFG8_9PROT</name>
<dbReference type="InterPro" id="IPR036162">
    <property type="entry name" value="Resolvase-like_N_sf"/>
</dbReference>
<reference evidence="4 5" key="1">
    <citation type="submission" date="2016-07" db="EMBL/GenBank/DDBJ databases">
        <authorList>
            <person name="Lefevre C.T."/>
        </authorList>
    </citation>
    <scope>NUCLEOTIDE SEQUENCE [LARGE SCALE GENOMIC DNA]</scope>
    <source>
        <strain evidence="4">PR1</strain>
    </source>
</reference>
<protein>
    <submittedName>
        <fullName evidence="4">Resolvase, N-terminal domain protein</fullName>
    </submittedName>
</protein>
<sequence length="162" mass="18376">MKYGVDERDIYKEKESGVKRERPELNKVLELLREGDTLCVYRLDRLARSTRHMLEISELIDAKGANLISIHDHVDTKSIGGRCIFTIMSAIASMERELLISRTRHGQQVARDNGAIFGRPAKLTPDLVKHIQHAHKDPTVTVAATLKHLNISKSSYYNALKM</sequence>
<keyword evidence="1" id="KW-0238">DNA-binding</keyword>
<dbReference type="InterPro" id="IPR006119">
    <property type="entry name" value="Resolv_N"/>
</dbReference>